<evidence type="ECO:0000256" key="6">
    <source>
        <dbReference type="ARBA" id="ARBA00022777"/>
    </source>
</evidence>
<comment type="caution">
    <text evidence="12">Lacks conserved residue(s) required for the propagation of feature annotation.</text>
</comment>
<dbReference type="NCBIfam" id="TIGR01251">
    <property type="entry name" value="ribP_PPkin"/>
    <property type="match status" value="1"/>
</dbReference>
<dbReference type="PROSITE" id="PS00114">
    <property type="entry name" value="PRPP_SYNTHASE"/>
    <property type="match status" value="1"/>
</dbReference>
<proteinExistence type="inferred from homology"/>
<comment type="cofactor">
    <cofactor evidence="12">
        <name>Mg(2+)</name>
        <dbReference type="ChEBI" id="CHEBI:18420"/>
    </cofactor>
    <text evidence="12">Binds 2 Mg(2+) ions per subunit.</text>
</comment>
<evidence type="ECO:0000256" key="1">
    <source>
        <dbReference type="ARBA" id="ARBA00004996"/>
    </source>
</evidence>
<dbReference type="Pfam" id="PF14572">
    <property type="entry name" value="Pribosyl_synth"/>
    <property type="match status" value="1"/>
</dbReference>
<dbReference type="GO" id="GO:0004749">
    <property type="term" value="F:ribose phosphate diphosphokinase activity"/>
    <property type="evidence" value="ECO:0007669"/>
    <property type="project" value="UniProtKB-UniRule"/>
</dbReference>
<dbReference type="GO" id="GO:0002189">
    <property type="term" value="C:ribose phosphate diphosphokinase complex"/>
    <property type="evidence" value="ECO:0007669"/>
    <property type="project" value="TreeGrafter"/>
</dbReference>
<dbReference type="NCBIfam" id="NF002320">
    <property type="entry name" value="PRK01259.1"/>
    <property type="match status" value="1"/>
</dbReference>
<dbReference type="Gene3D" id="3.40.50.2020">
    <property type="match status" value="2"/>
</dbReference>
<dbReference type="OrthoDB" id="9777067at2"/>
<keyword evidence="7 12" id="KW-0067">ATP-binding</keyword>
<dbReference type="EMBL" id="CP036298">
    <property type="protein sequence ID" value="QDV26707.1"/>
    <property type="molecule type" value="Genomic_DNA"/>
</dbReference>
<evidence type="ECO:0000256" key="2">
    <source>
        <dbReference type="ARBA" id="ARBA00022679"/>
    </source>
</evidence>
<dbReference type="GO" id="GO:0009156">
    <property type="term" value="P:ribonucleoside monophosphate biosynthetic process"/>
    <property type="evidence" value="ECO:0007669"/>
    <property type="project" value="InterPro"/>
</dbReference>
<comment type="pathway">
    <text evidence="1 12">Metabolic intermediate biosynthesis; 5-phospho-alpha-D-ribose 1-diphosphate biosynthesis; 5-phospho-alpha-D-ribose 1-diphosphate from D-ribose 5-phosphate (route I): step 1/1.</text>
</comment>
<gene>
    <name evidence="12 14" type="primary">prs</name>
    <name evidence="14" type="ORF">Q31a_50850</name>
</gene>
<dbReference type="EC" id="2.7.6.1" evidence="12"/>
<feature type="domain" description="Ribose-phosphate pyrophosphokinase N-terminal" evidence="13">
    <location>
        <begin position="4"/>
        <end position="120"/>
    </location>
</feature>
<feature type="binding site" evidence="12">
    <location>
        <position position="196"/>
    </location>
    <ligand>
        <name>D-ribose 5-phosphate</name>
        <dbReference type="ChEBI" id="CHEBI:78346"/>
    </ligand>
</feature>
<feature type="binding site" evidence="12">
    <location>
        <begin position="96"/>
        <end position="97"/>
    </location>
    <ligand>
        <name>ATP</name>
        <dbReference type="ChEBI" id="CHEBI:30616"/>
    </ligand>
</feature>
<dbReference type="SMART" id="SM01400">
    <property type="entry name" value="Pribosyltran_N"/>
    <property type="match status" value="1"/>
</dbReference>
<feature type="binding site" evidence="12">
    <location>
        <position position="171"/>
    </location>
    <ligand>
        <name>Mg(2+)</name>
        <dbReference type="ChEBI" id="CHEBI:18420"/>
    </ligand>
</feature>
<dbReference type="CDD" id="cd06223">
    <property type="entry name" value="PRTases_typeI"/>
    <property type="match status" value="1"/>
</dbReference>
<feature type="binding site" evidence="12">
    <location>
        <position position="130"/>
    </location>
    <ligand>
        <name>Mg(2+)</name>
        <dbReference type="ChEBI" id="CHEBI:18420"/>
    </ligand>
</feature>
<dbReference type="GO" id="GO:0000287">
    <property type="term" value="F:magnesium ion binding"/>
    <property type="evidence" value="ECO:0007669"/>
    <property type="project" value="UniProtKB-UniRule"/>
</dbReference>
<dbReference type="GO" id="GO:0016301">
    <property type="term" value="F:kinase activity"/>
    <property type="evidence" value="ECO:0007669"/>
    <property type="project" value="UniProtKB-KW"/>
</dbReference>
<accession>A0A518GDS9</accession>
<dbReference type="InterPro" id="IPR029099">
    <property type="entry name" value="Pribosyltran_N"/>
</dbReference>
<evidence type="ECO:0000256" key="10">
    <source>
        <dbReference type="ARBA" id="ARBA00054914"/>
    </source>
</evidence>
<evidence type="ECO:0000313" key="15">
    <source>
        <dbReference type="Proteomes" id="UP000318017"/>
    </source>
</evidence>
<evidence type="ECO:0000256" key="4">
    <source>
        <dbReference type="ARBA" id="ARBA00022727"/>
    </source>
</evidence>
<dbReference type="RefSeq" id="WP_145087567.1">
    <property type="nucleotide sequence ID" value="NZ_CP036298.1"/>
</dbReference>
<evidence type="ECO:0000313" key="14">
    <source>
        <dbReference type="EMBL" id="QDV26707.1"/>
    </source>
</evidence>
<evidence type="ECO:0000256" key="11">
    <source>
        <dbReference type="ARBA" id="ARBA00061444"/>
    </source>
</evidence>
<dbReference type="InterPro" id="IPR000836">
    <property type="entry name" value="PRTase_dom"/>
</dbReference>
<dbReference type="InterPro" id="IPR029057">
    <property type="entry name" value="PRTase-like"/>
</dbReference>
<keyword evidence="4 12" id="KW-0545">Nucleotide biosynthesis</keyword>
<dbReference type="PANTHER" id="PTHR10210">
    <property type="entry name" value="RIBOSE-PHOSPHATE DIPHOSPHOKINASE FAMILY MEMBER"/>
    <property type="match status" value="1"/>
</dbReference>
<dbReference type="GO" id="GO:0005737">
    <property type="term" value="C:cytoplasm"/>
    <property type="evidence" value="ECO:0007669"/>
    <property type="project" value="UniProtKB-SubCell"/>
</dbReference>
<keyword evidence="2 12" id="KW-0808">Transferase</keyword>
<name>A0A518GDS9_9BACT</name>
<reference evidence="14 15" key="1">
    <citation type="submission" date="2019-02" db="EMBL/GenBank/DDBJ databases">
        <title>Deep-cultivation of Planctomycetes and their phenomic and genomic characterization uncovers novel biology.</title>
        <authorList>
            <person name="Wiegand S."/>
            <person name="Jogler M."/>
            <person name="Boedeker C."/>
            <person name="Pinto D."/>
            <person name="Vollmers J."/>
            <person name="Rivas-Marin E."/>
            <person name="Kohn T."/>
            <person name="Peeters S.H."/>
            <person name="Heuer A."/>
            <person name="Rast P."/>
            <person name="Oberbeckmann S."/>
            <person name="Bunk B."/>
            <person name="Jeske O."/>
            <person name="Meyerdierks A."/>
            <person name="Storesund J.E."/>
            <person name="Kallscheuer N."/>
            <person name="Luecker S."/>
            <person name="Lage O.M."/>
            <person name="Pohl T."/>
            <person name="Merkel B.J."/>
            <person name="Hornburger P."/>
            <person name="Mueller R.-W."/>
            <person name="Bruemmer F."/>
            <person name="Labrenz M."/>
            <person name="Spormann A.M."/>
            <person name="Op den Camp H."/>
            <person name="Overmann J."/>
            <person name="Amann R."/>
            <person name="Jetten M.S.M."/>
            <person name="Mascher T."/>
            <person name="Medema M.H."/>
            <person name="Devos D.P."/>
            <person name="Kaster A.-K."/>
            <person name="Ovreas L."/>
            <person name="Rohde M."/>
            <person name="Galperin M.Y."/>
            <person name="Jogler C."/>
        </authorList>
    </citation>
    <scope>NUCLEOTIDE SEQUENCE [LARGE SCALE GENOMIC DNA]</scope>
    <source>
        <strain evidence="14 15">Q31a</strain>
    </source>
</reference>
<keyword evidence="5 12" id="KW-0547">Nucleotide-binding</keyword>
<dbReference type="HAMAP" id="MF_00583_B">
    <property type="entry name" value="RibP_PPkinase_B"/>
    <property type="match status" value="1"/>
</dbReference>
<feature type="binding site" evidence="12">
    <location>
        <position position="221"/>
    </location>
    <ligand>
        <name>D-ribose 5-phosphate</name>
        <dbReference type="ChEBI" id="CHEBI:78346"/>
    </ligand>
</feature>
<evidence type="ECO:0000256" key="3">
    <source>
        <dbReference type="ARBA" id="ARBA00022723"/>
    </source>
</evidence>
<dbReference type="AlphaFoldDB" id="A0A518GDS9"/>
<comment type="function">
    <text evidence="10 12">Involved in the biosynthesis of the central metabolite phospho-alpha-D-ribosyl-1-pyrophosphate (PRPP) via the transfer of pyrophosphoryl group from ATP to 1-hydroxyl of ribose-5-phosphate (Rib-5-P).</text>
</comment>
<comment type="subunit">
    <text evidence="12">Homohexamer.</text>
</comment>
<keyword evidence="3 12" id="KW-0479">Metal-binding</keyword>
<sequence length="318" mass="34715">MRELKILSGRANPQLARDICRSLHLNLGSVSLGKFPDGENFCKIDDDVRGRDVFLIQPTSPPVNDTLMELLIMIDSCKRASAARVTAVIPYFGYARQDRKDEGRVPITAKLVANMIARAGADRVLTMDLHAPQIQGFFDVPVDHLYAAPVLNDYFEAMGHPPEDLIVVSPDEGSIKRAIGHSKRLGGRLAIVDKRRDNALETTQKNIIGSPVEGKICIMFDDMISTAGSICGAAKLVHEAGAKEIHLAATHGVLCGDAIEKIRQAPIKSLCICDTIPLSPEKKLSAIQVVSVAPLLAEAIRRIHHHKSISEMFRPPNT</sequence>
<comment type="subcellular location">
    <subcellularLocation>
        <location evidence="12">Cytoplasm</location>
    </subcellularLocation>
</comment>
<keyword evidence="8 12" id="KW-0460">Magnesium</keyword>
<dbReference type="GO" id="GO:0005524">
    <property type="term" value="F:ATP binding"/>
    <property type="evidence" value="ECO:0007669"/>
    <property type="project" value="UniProtKB-KW"/>
</dbReference>
<evidence type="ECO:0000256" key="8">
    <source>
        <dbReference type="ARBA" id="ARBA00022842"/>
    </source>
</evidence>
<dbReference type="InterPro" id="IPR037515">
    <property type="entry name" value="Rib-P_diPkinase_bac"/>
</dbReference>
<feature type="binding site" evidence="12">
    <location>
        <begin position="37"/>
        <end position="39"/>
    </location>
    <ligand>
        <name>ATP</name>
        <dbReference type="ChEBI" id="CHEBI:30616"/>
    </ligand>
</feature>
<evidence type="ECO:0000256" key="5">
    <source>
        <dbReference type="ARBA" id="ARBA00022741"/>
    </source>
</evidence>
<feature type="active site" evidence="12">
    <location>
        <position position="194"/>
    </location>
</feature>
<keyword evidence="6 12" id="KW-0418">Kinase</keyword>
<dbReference type="SUPFAM" id="SSF53271">
    <property type="entry name" value="PRTase-like"/>
    <property type="match status" value="1"/>
</dbReference>
<evidence type="ECO:0000256" key="7">
    <source>
        <dbReference type="ARBA" id="ARBA00022840"/>
    </source>
</evidence>
<dbReference type="Proteomes" id="UP000318017">
    <property type="component" value="Chromosome"/>
</dbReference>
<dbReference type="GO" id="GO:0006164">
    <property type="term" value="P:purine nucleotide biosynthetic process"/>
    <property type="evidence" value="ECO:0007669"/>
    <property type="project" value="TreeGrafter"/>
</dbReference>
<evidence type="ECO:0000256" key="9">
    <source>
        <dbReference type="ARBA" id="ARBA00049535"/>
    </source>
</evidence>
<evidence type="ECO:0000259" key="13">
    <source>
        <dbReference type="Pfam" id="PF13793"/>
    </source>
</evidence>
<dbReference type="FunFam" id="3.40.50.2020:FF:000001">
    <property type="entry name" value="Ribose-phosphate pyrophosphokinase"/>
    <property type="match status" value="1"/>
</dbReference>
<dbReference type="Pfam" id="PF13793">
    <property type="entry name" value="Pribosyltran_N"/>
    <property type="match status" value="1"/>
</dbReference>
<dbReference type="KEGG" id="ahel:Q31a_50850"/>
<keyword evidence="12" id="KW-0963">Cytoplasm</keyword>
<dbReference type="InterPro" id="IPR000842">
    <property type="entry name" value="PRib_PP_synth_CS"/>
</dbReference>
<comment type="similarity">
    <text evidence="11 12">Belongs to the ribose-phosphate pyrophosphokinase family. Class I subfamily.</text>
</comment>
<keyword evidence="15" id="KW-1185">Reference proteome</keyword>
<evidence type="ECO:0000256" key="12">
    <source>
        <dbReference type="HAMAP-Rule" id="MF_00583"/>
    </source>
</evidence>
<dbReference type="PANTHER" id="PTHR10210:SF41">
    <property type="entry name" value="RIBOSE-PHOSPHATE PYROPHOSPHOKINASE 1, CHLOROPLASTIC"/>
    <property type="match status" value="1"/>
</dbReference>
<dbReference type="UniPathway" id="UPA00087">
    <property type="reaction ID" value="UER00172"/>
</dbReference>
<protein>
    <recommendedName>
        <fullName evidence="12">Ribose-phosphate pyrophosphokinase</fullName>
        <shortName evidence="12">RPPK</shortName>
        <ecNumber evidence="12">2.7.6.1</ecNumber>
    </recommendedName>
    <alternativeName>
        <fullName evidence="12">5-phospho-D-ribosyl alpha-1-diphosphate synthase</fullName>
    </alternativeName>
    <alternativeName>
        <fullName evidence="12">Phosphoribosyl diphosphate synthase</fullName>
    </alternativeName>
    <alternativeName>
        <fullName evidence="12">Phosphoribosyl pyrophosphate synthase</fullName>
        <shortName evidence="12">P-Rib-PP synthase</shortName>
        <shortName evidence="12">PRPP synthase</shortName>
        <shortName evidence="12">PRPPase</shortName>
    </alternativeName>
</protein>
<dbReference type="GO" id="GO:0006015">
    <property type="term" value="P:5-phosphoribose 1-diphosphate biosynthetic process"/>
    <property type="evidence" value="ECO:0007669"/>
    <property type="project" value="UniProtKB-UniRule"/>
</dbReference>
<comment type="catalytic activity">
    <reaction evidence="9 12">
        <text>D-ribose 5-phosphate + ATP = 5-phospho-alpha-D-ribose 1-diphosphate + AMP + H(+)</text>
        <dbReference type="Rhea" id="RHEA:15609"/>
        <dbReference type="ChEBI" id="CHEBI:15378"/>
        <dbReference type="ChEBI" id="CHEBI:30616"/>
        <dbReference type="ChEBI" id="CHEBI:58017"/>
        <dbReference type="ChEBI" id="CHEBI:78346"/>
        <dbReference type="ChEBI" id="CHEBI:456215"/>
        <dbReference type="EC" id="2.7.6.1"/>
    </reaction>
</comment>
<organism evidence="14 15">
    <name type="scientific">Aureliella helgolandensis</name>
    <dbReference type="NCBI Taxonomy" id="2527968"/>
    <lineage>
        <taxon>Bacteria</taxon>
        <taxon>Pseudomonadati</taxon>
        <taxon>Planctomycetota</taxon>
        <taxon>Planctomycetia</taxon>
        <taxon>Pirellulales</taxon>
        <taxon>Pirellulaceae</taxon>
        <taxon>Aureliella</taxon>
    </lineage>
</organism>
<dbReference type="InterPro" id="IPR005946">
    <property type="entry name" value="Rib-P_diPkinase"/>
</dbReference>